<feature type="transmembrane region" description="Helical" evidence="8">
    <location>
        <begin position="487"/>
        <end position="506"/>
    </location>
</feature>
<evidence type="ECO:0000256" key="8">
    <source>
        <dbReference type="HAMAP-Rule" id="MF_01148"/>
    </source>
</evidence>
<dbReference type="InterPro" id="IPR045378">
    <property type="entry name" value="LNT_N"/>
</dbReference>
<comment type="pathway">
    <text evidence="8">Protein modification; lipoprotein biosynthesis (N-acyl transfer).</text>
</comment>
<dbReference type="InterPro" id="IPR003010">
    <property type="entry name" value="C-N_Hydrolase"/>
</dbReference>
<accession>A0AAU8DUE0</accession>
<feature type="transmembrane region" description="Helical" evidence="8">
    <location>
        <begin position="21"/>
        <end position="39"/>
    </location>
</feature>
<feature type="transmembrane region" description="Helical" evidence="8">
    <location>
        <begin position="160"/>
        <end position="186"/>
    </location>
</feature>
<evidence type="ECO:0000256" key="3">
    <source>
        <dbReference type="ARBA" id="ARBA00022679"/>
    </source>
</evidence>
<dbReference type="Pfam" id="PF20154">
    <property type="entry name" value="LNT_N"/>
    <property type="match status" value="1"/>
</dbReference>
<dbReference type="GO" id="GO:0016410">
    <property type="term" value="F:N-acyltransferase activity"/>
    <property type="evidence" value="ECO:0007669"/>
    <property type="project" value="UniProtKB-UniRule"/>
</dbReference>
<evidence type="ECO:0000256" key="4">
    <source>
        <dbReference type="ARBA" id="ARBA00022692"/>
    </source>
</evidence>
<evidence type="ECO:0000256" key="5">
    <source>
        <dbReference type="ARBA" id="ARBA00022989"/>
    </source>
</evidence>
<comment type="similarity">
    <text evidence="8">Belongs to the CN hydrolase family. Apolipoprotein N-acyltransferase subfamily.</text>
</comment>
<dbReference type="Pfam" id="PF00795">
    <property type="entry name" value="CN_hydrolase"/>
    <property type="match status" value="1"/>
</dbReference>
<feature type="domain" description="CN hydrolase" evidence="10">
    <location>
        <begin position="250"/>
        <end position="505"/>
    </location>
</feature>
<name>A0AAU8DUE0_9ACTN</name>
<reference evidence="11" key="1">
    <citation type="submission" date="2024-05" db="EMBL/GenBank/DDBJ databases">
        <authorList>
            <person name="Cai S.Y."/>
            <person name="Jin L.M."/>
            <person name="Li H.R."/>
        </authorList>
    </citation>
    <scope>NUCLEOTIDE SEQUENCE</scope>
    <source>
        <strain evidence="11">A5-74</strain>
    </source>
</reference>
<evidence type="ECO:0000256" key="1">
    <source>
        <dbReference type="ARBA" id="ARBA00004651"/>
    </source>
</evidence>
<dbReference type="PANTHER" id="PTHR38686:SF1">
    <property type="entry name" value="APOLIPOPROTEIN N-ACYLTRANSFERASE"/>
    <property type="match status" value="1"/>
</dbReference>
<dbReference type="HAMAP" id="MF_01148">
    <property type="entry name" value="Lnt"/>
    <property type="match status" value="1"/>
</dbReference>
<dbReference type="EMBL" id="CP159218">
    <property type="protein sequence ID" value="XCG65614.1"/>
    <property type="molecule type" value="Genomic_DNA"/>
</dbReference>
<feature type="transmembrane region" description="Helical" evidence="8">
    <location>
        <begin position="69"/>
        <end position="89"/>
    </location>
</feature>
<dbReference type="SUPFAM" id="SSF56317">
    <property type="entry name" value="Carbon-nitrogen hydrolase"/>
    <property type="match status" value="1"/>
</dbReference>
<feature type="transmembrane region" description="Helical" evidence="8">
    <location>
        <begin position="45"/>
        <end position="62"/>
    </location>
</feature>
<dbReference type="AlphaFoldDB" id="A0AAU8DUE0"/>
<feature type="transmembrane region" description="Helical" evidence="8">
    <location>
        <begin position="518"/>
        <end position="536"/>
    </location>
</feature>
<feature type="compositionally biased region" description="Basic and acidic residues" evidence="9">
    <location>
        <begin position="580"/>
        <end position="592"/>
    </location>
</feature>
<comment type="subcellular location">
    <subcellularLocation>
        <location evidence="1 8">Cell membrane</location>
        <topology evidence="1 8">Multi-pass membrane protein</topology>
    </subcellularLocation>
</comment>
<evidence type="ECO:0000256" key="9">
    <source>
        <dbReference type="SAM" id="MobiDB-lite"/>
    </source>
</evidence>
<dbReference type="PANTHER" id="PTHR38686">
    <property type="entry name" value="APOLIPOPROTEIN N-ACYLTRANSFERASE"/>
    <property type="match status" value="1"/>
</dbReference>
<dbReference type="InterPro" id="IPR036526">
    <property type="entry name" value="C-N_Hydrolase_sf"/>
</dbReference>
<dbReference type="GO" id="GO:0005886">
    <property type="term" value="C:plasma membrane"/>
    <property type="evidence" value="ECO:0007669"/>
    <property type="project" value="UniProtKB-SubCell"/>
</dbReference>
<dbReference type="CDD" id="cd07571">
    <property type="entry name" value="ALP_N-acyl_transferase"/>
    <property type="match status" value="1"/>
</dbReference>
<dbReference type="InterPro" id="IPR004563">
    <property type="entry name" value="Apolipo_AcylTrfase"/>
</dbReference>
<keyword evidence="6 8" id="KW-0472">Membrane</keyword>
<evidence type="ECO:0000256" key="7">
    <source>
        <dbReference type="ARBA" id="ARBA00023315"/>
    </source>
</evidence>
<dbReference type="Gene3D" id="3.60.110.10">
    <property type="entry name" value="Carbon-nitrogen hydrolase"/>
    <property type="match status" value="1"/>
</dbReference>
<evidence type="ECO:0000259" key="10">
    <source>
        <dbReference type="PROSITE" id="PS50263"/>
    </source>
</evidence>
<keyword evidence="4 8" id="KW-0812">Transmembrane</keyword>
<evidence type="ECO:0000256" key="2">
    <source>
        <dbReference type="ARBA" id="ARBA00022475"/>
    </source>
</evidence>
<keyword evidence="7 8" id="KW-0012">Acyltransferase</keyword>
<gene>
    <name evidence="8 11" type="primary">lnt</name>
    <name evidence="11" type="ORF">ABLG96_10220</name>
</gene>
<evidence type="ECO:0000256" key="6">
    <source>
        <dbReference type="ARBA" id="ARBA00023136"/>
    </source>
</evidence>
<proteinExistence type="inferred from homology"/>
<feature type="region of interest" description="Disordered" evidence="9">
    <location>
        <begin position="544"/>
        <end position="592"/>
    </location>
</feature>
<dbReference type="PROSITE" id="PS50263">
    <property type="entry name" value="CN_HYDROLASE"/>
    <property type="match status" value="1"/>
</dbReference>
<keyword evidence="5 8" id="KW-1133">Transmembrane helix</keyword>
<feature type="transmembrane region" description="Helical" evidence="8">
    <location>
        <begin position="95"/>
        <end position="115"/>
    </location>
</feature>
<dbReference type="NCBIfam" id="TIGR00546">
    <property type="entry name" value="lnt"/>
    <property type="match status" value="1"/>
</dbReference>
<keyword evidence="2 8" id="KW-1003">Cell membrane</keyword>
<dbReference type="GO" id="GO:0042158">
    <property type="term" value="P:lipoprotein biosynthetic process"/>
    <property type="evidence" value="ECO:0007669"/>
    <property type="project" value="UniProtKB-UniRule"/>
</dbReference>
<comment type="catalytic activity">
    <reaction evidence="8">
        <text>N-terminal S-1,2-diacyl-sn-glyceryl-L-cysteinyl-[lipoprotein] + a glycerophospholipid = N-acyl-S-1,2-diacyl-sn-glyceryl-L-cysteinyl-[lipoprotein] + a 2-acyl-sn-glycero-3-phospholipid + H(+)</text>
        <dbReference type="Rhea" id="RHEA:48228"/>
        <dbReference type="Rhea" id="RHEA-COMP:14681"/>
        <dbReference type="Rhea" id="RHEA-COMP:14684"/>
        <dbReference type="ChEBI" id="CHEBI:15378"/>
        <dbReference type="ChEBI" id="CHEBI:136912"/>
        <dbReference type="ChEBI" id="CHEBI:140656"/>
        <dbReference type="ChEBI" id="CHEBI:140657"/>
        <dbReference type="ChEBI" id="CHEBI:140660"/>
        <dbReference type="EC" id="2.3.1.269"/>
    </reaction>
</comment>
<organism evidence="11">
    <name type="scientific">Nakamurella sp. A5-74</name>
    <dbReference type="NCBI Taxonomy" id="3158264"/>
    <lineage>
        <taxon>Bacteria</taxon>
        <taxon>Bacillati</taxon>
        <taxon>Actinomycetota</taxon>
        <taxon>Actinomycetes</taxon>
        <taxon>Nakamurellales</taxon>
        <taxon>Nakamurellaceae</taxon>
        <taxon>Nakamurella</taxon>
    </lineage>
</organism>
<dbReference type="EC" id="2.3.1.269" evidence="8"/>
<sequence>MSRSLPRPVLTGLPGSRPIRVLLRLVSAVAGGLAVYGSFAPSTLWWLAPIGIALAGLSVTGLRGRSAFWMFGLAGASFYVPLLSWTGVYVGAVPWLALAIVVSLLTAPVGLALVWLRRLPAWPLWAAGAWVAGEALRARWPFGGFGWGSLAFGQPDGPLLPLASLFGSTAISFAVAAIGFSLTVLLRSAMARVALACAERPGPTPQHPEPGGVRRLSWRPLGVIAGVVVVVACSNLTTVHSDVLDAAPTAPIAVIQGNVPRAGLEFNAQRRAVLDNHAARTHELAAAVRAGAQPRPSVVLWPENSSDIDPFANPDAAQVIQSAADDIGVPILVGAVVAADQPGRNYNMGIVWNPGTGPTGETYTKRHPVPFAEYMPYRSFFRTFSAQVDLLRSEFLPGQRPGNFVINGIPIGDLICFEIVENDLTADIVRGGARVLVVQTNNATFGYTDETYQQQAMSRVRAVEYGREVLITATSGVSAVIRPDGSVAATVPLFTPGFLVPTVPLLSGTTLGGVLGPYFEWTVTVLVLLALGWTWWRLRRHRQPPGAPTATGDSVRHDPPAADESPTGPLPSVGAAVAPADDRATEQEEPRT</sequence>
<comment type="function">
    <text evidence="8">Catalyzes the phospholipid dependent N-acylation of the N-terminal cysteine of apolipoprotein, the last step in lipoprotein maturation.</text>
</comment>
<keyword evidence="3 8" id="KW-0808">Transferase</keyword>
<dbReference type="RefSeq" id="WP_353651219.1">
    <property type="nucleotide sequence ID" value="NZ_CP159218.1"/>
</dbReference>
<evidence type="ECO:0000313" key="11">
    <source>
        <dbReference type="EMBL" id="XCG65614.1"/>
    </source>
</evidence>
<protein>
    <recommendedName>
        <fullName evidence="8">Apolipoprotein N-acyltransferase</fullName>
        <shortName evidence="8">ALP N-acyltransferase</shortName>
        <ecNumber evidence="8">2.3.1.269</ecNumber>
    </recommendedName>
</protein>
<feature type="transmembrane region" description="Helical" evidence="8">
    <location>
        <begin position="122"/>
        <end position="140"/>
    </location>
</feature>